<dbReference type="AlphaFoldDB" id="F2U554"/>
<dbReference type="Pfam" id="PF00682">
    <property type="entry name" value="HMGL-like"/>
    <property type="match status" value="1"/>
</dbReference>
<dbReference type="GO" id="GO:0019878">
    <property type="term" value="P:lysine biosynthetic process via aminoadipic acid"/>
    <property type="evidence" value="ECO:0007669"/>
    <property type="project" value="UniProtKB-UniPathway"/>
</dbReference>
<dbReference type="GO" id="GO:0046872">
    <property type="term" value="F:metal ion binding"/>
    <property type="evidence" value="ECO:0007669"/>
    <property type="project" value="UniProtKB-KW"/>
</dbReference>
<dbReference type="InterPro" id="IPR000891">
    <property type="entry name" value="PYR_CT"/>
</dbReference>
<keyword evidence="6" id="KW-0808">Transferase</keyword>
<evidence type="ECO:0000256" key="4">
    <source>
        <dbReference type="ARBA" id="ARBA00012974"/>
    </source>
</evidence>
<dbReference type="Gene3D" id="1.10.238.260">
    <property type="match status" value="1"/>
</dbReference>
<dbReference type="EC" id="2.3.3.14" evidence="4"/>
<gene>
    <name evidence="16" type="ORF">PTSG_03420</name>
</gene>
<keyword evidence="11" id="KW-0464">Manganese</keyword>
<keyword evidence="10" id="KW-0457">Lysine biosynthesis</keyword>
<dbReference type="InterPro" id="IPR007545">
    <property type="entry name" value="LOR/SDH_bifunc_enz_cons_dom"/>
</dbReference>
<dbReference type="OrthoDB" id="2015253at2759"/>
<feature type="chain" id="PRO_5003290731" description="homocitrate synthase" evidence="14">
    <location>
        <begin position="19"/>
        <end position="632"/>
    </location>
</feature>
<dbReference type="NCBIfam" id="TIGR02146">
    <property type="entry name" value="LysS_fung_arch"/>
    <property type="match status" value="1"/>
</dbReference>
<keyword evidence="8" id="KW-0460">Magnesium</keyword>
<dbReference type="InterPro" id="IPR050073">
    <property type="entry name" value="2-IPM_HCS-like"/>
</dbReference>
<dbReference type="InterPro" id="IPR011872">
    <property type="entry name" value="Homocitrate_synth"/>
</dbReference>
<evidence type="ECO:0000256" key="6">
    <source>
        <dbReference type="ARBA" id="ARBA00022679"/>
    </source>
</evidence>
<dbReference type="RefSeq" id="XP_004996006.1">
    <property type="nucleotide sequence ID" value="XM_004995949.1"/>
</dbReference>
<evidence type="ECO:0000256" key="8">
    <source>
        <dbReference type="ARBA" id="ARBA00022842"/>
    </source>
</evidence>
<evidence type="ECO:0000256" key="3">
    <source>
        <dbReference type="ARBA" id="ARBA00004755"/>
    </source>
</evidence>
<dbReference type="GO" id="GO:0004410">
    <property type="term" value="F:homocitrate synthase activity"/>
    <property type="evidence" value="ECO:0007669"/>
    <property type="project" value="UniProtKB-EC"/>
</dbReference>
<comment type="cofactor">
    <cofactor evidence="2">
        <name>Mg(2+)</name>
        <dbReference type="ChEBI" id="CHEBI:18420"/>
    </cofactor>
</comment>
<dbReference type="InParanoid" id="F2U554"/>
<dbReference type="InterPro" id="IPR013785">
    <property type="entry name" value="Aldolase_TIM"/>
</dbReference>
<dbReference type="Pfam" id="PF04455">
    <property type="entry name" value="Saccharop_dh_N"/>
    <property type="match status" value="1"/>
</dbReference>
<dbReference type="UniPathway" id="UPA00033">
    <property type="reaction ID" value="UER00028"/>
</dbReference>
<evidence type="ECO:0000256" key="13">
    <source>
        <dbReference type="SAM" id="MobiDB-lite"/>
    </source>
</evidence>
<keyword evidence="5" id="KW-0028">Amino-acid biosynthesis</keyword>
<evidence type="ECO:0000313" key="16">
    <source>
        <dbReference type="EMBL" id="EGD82770.1"/>
    </source>
</evidence>
<dbReference type="OMA" id="SCEDTFR"/>
<dbReference type="CDD" id="cd07948">
    <property type="entry name" value="DRE_TIM_HCS"/>
    <property type="match status" value="1"/>
</dbReference>
<organism evidence="17">
    <name type="scientific">Salpingoeca rosetta (strain ATCC 50818 / BSB-021)</name>
    <dbReference type="NCBI Taxonomy" id="946362"/>
    <lineage>
        <taxon>Eukaryota</taxon>
        <taxon>Choanoflagellata</taxon>
        <taxon>Craspedida</taxon>
        <taxon>Salpingoecidae</taxon>
        <taxon>Salpingoeca</taxon>
    </lineage>
</organism>
<feature type="domain" description="Pyruvate carboxyltransferase" evidence="15">
    <location>
        <begin position="62"/>
        <end position="317"/>
    </location>
</feature>
<evidence type="ECO:0000256" key="9">
    <source>
        <dbReference type="ARBA" id="ARBA00023027"/>
    </source>
</evidence>
<feature type="compositionally biased region" description="Low complexity" evidence="13">
    <location>
        <begin position="612"/>
        <end position="626"/>
    </location>
</feature>
<protein>
    <recommendedName>
        <fullName evidence="4">homocitrate synthase</fullName>
        <ecNumber evidence="4">2.3.3.14</ecNumber>
    </recommendedName>
</protein>
<keyword evidence="14" id="KW-0732">Signal</keyword>
<evidence type="ECO:0000259" key="15">
    <source>
        <dbReference type="PROSITE" id="PS50991"/>
    </source>
</evidence>
<dbReference type="InterPro" id="IPR054691">
    <property type="entry name" value="LeuA/HCS_post-cat"/>
</dbReference>
<dbReference type="PANTHER" id="PTHR10277:SF48">
    <property type="entry name" value="HOMOCITRATE SYNTHASE, CYTOSOLIC ISOZYME-RELATED"/>
    <property type="match status" value="1"/>
</dbReference>
<evidence type="ECO:0000256" key="11">
    <source>
        <dbReference type="ARBA" id="ARBA00023211"/>
    </source>
</evidence>
<dbReference type="GeneID" id="16076593"/>
<feature type="signal peptide" evidence="14">
    <location>
        <begin position="1"/>
        <end position="18"/>
    </location>
</feature>
<dbReference type="GO" id="GO:0005739">
    <property type="term" value="C:mitochondrion"/>
    <property type="evidence" value="ECO:0007669"/>
    <property type="project" value="TreeGrafter"/>
</dbReference>
<dbReference type="PROSITE" id="PS50991">
    <property type="entry name" value="PYR_CT"/>
    <property type="match status" value="1"/>
</dbReference>
<dbReference type="STRING" id="946362.F2U554"/>
<dbReference type="Gene3D" id="3.30.70.2690">
    <property type="entry name" value="LOR/SDH bifunctional enzyme, conserved domain"/>
    <property type="match status" value="1"/>
</dbReference>
<dbReference type="InterPro" id="IPR048253">
    <property type="entry name" value="DRE_TIM_HCS_fun_bact"/>
</dbReference>
<dbReference type="InterPro" id="IPR043009">
    <property type="entry name" value="LOR/SDH_bifunc_enz_cons_dom_sf"/>
</dbReference>
<evidence type="ECO:0000256" key="14">
    <source>
        <dbReference type="SAM" id="SignalP"/>
    </source>
</evidence>
<keyword evidence="9" id="KW-0520">NAD</keyword>
<comment type="catalytic activity">
    <reaction evidence="12">
        <text>acetyl-CoA + 2-oxoglutarate + H2O = (2R)-homocitrate + CoA + H(+)</text>
        <dbReference type="Rhea" id="RHEA:12929"/>
        <dbReference type="ChEBI" id="CHEBI:15377"/>
        <dbReference type="ChEBI" id="CHEBI:15378"/>
        <dbReference type="ChEBI" id="CHEBI:16810"/>
        <dbReference type="ChEBI" id="CHEBI:57287"/>
        <dbReference type="ChEBI" id="CHEBI:57288"/>
        <dbReference type="ChEBI" id="CHEBI:58884"/>
        <dbReference type="EC" id="2.3.3.14"/>
    </reaction>
    <physiologicalReaction direction="left-to-right" evidence="12">
        <dbReference type="Rhea" id="RHEA:12930"/>
    </physiologicalReaction>
</comment>
<dbReference type="KEGG" id="sre:PTSG_03420"/>
<dbReference type="Pfam" id="PF22617">
    <property type="entry name" value="HCS_D2"/>
    <property type="match status" value="1"/>
</dbReference>
<keyword evidence="7" id="KW-0479">Metal-binding</keyword>
<evidence type="ECO:0000256" key="7">
    <source>
        <dbReference type="ARBA" id="ARBA00022723"/>
    </source>
</evidence>
<evidence type="ECO:0000256" key="5">
    <source>
        <dbReference type="ARBA" id="ARBA00022605"/>
    </source>
</evidence>
<dbReference type="SUPFAM" id="SSF51569">
    <property type="entry name" value="Aldolase"/>
    <property type="match status" value="1"/>
</dbReference>
<feature type="compositionally biased region" description="Acidic residues" evidence="13">
    <location>
        <begin position="597"/>
        <end position="611"/>
    </location>
</feature>
<evidence type="ECO:0000256" key="2">
    <source>
        <dbReference type="ARBA" id="ARBA00001946"/>
    </source>
</evidence>
<sequence length="632" mass="67849">MAMMVMGMLARSVRSVAGAATATASATASARTTVRTMASAAVAPANNSAEADVPVYTRFPKFYIVDTTLREGEQFSTADFTGSDRVYIAKSLDKLGVDYIEVVNPMASAQAREDCRRIKDLGLKAKVVVHTRCHMDDVRAAVETGADGVSMYMATSEALRKHSHGKGVDAVIESARQVISFVQDAGLEVRFSCEDTFRSDKSELLDIYAAVDALGVDRIGLADTVGVAHPFQVYETVRAVRSILKPSTGIEFHTHDDTGCCIANALVALQAGATHINTCVLGIGERNGITPLGGFLARMYTLDKDAVKGRYNLTMLRNLEQYVARCARVTIPFNNYITGAAAFTHKAGVHSKAVISDPGTYEVIDPQDFGVDRHIKIAHRLTGWNALRQRVQHLRLPITDEQVKVVTRLMKDAMETTPFTLEQMDEVLITASRNGSESSSADLRRQAEAAPTAELKAALAGAADAMKSFEEQVAREALAAVVDTAHNTMPTAFVKVTGHLFDKAVLNRLLDLVVESPCSFQVKNLIVPANNESYSWAVLQLWGTSGDEVAAVVDEMRQLVDANAAIADCTLERVAGPDGEPFAPPTQQDGGHNGDDTSGDDDDSNDNDSVTDDSFSSASAAGANSTDGEHPK</sequence>
<proteinExistence type="predicted"/>
<keyword evidence="17" id="KW-1185">Reference proteome</keyword>
<evidence type="ECO:0000256" key="12">
    <source>
        <dbReference type="ARBA" id="ARBA00048363"/>
    </source>
</evidence>
<dbReference type="EMBL" id="GL832961">
    <property type="protein sequence ID" value="EGD82770.1"/>
    <property type="molecule type" value="Genomic_DNA"/>
</dbReference>
<evidence type="ECO:0000313" key="17">
    <source>
        <dbReference type="Proteomes" id="UP000007799"/>
    </source>
</evidence>
<dbReference type="Proteomes" id="UP000007799">
    <property type="component" value="Unassembled WGS sequence"/>
</dbReference>
<feature type="region of interest" description="Disordered" evidence="13">
    <location>
        <begin position="574"/>
        <end position="632"/>
    </location>
</feature>
<comment type="pathway">
    <text evidence="3">Amino-acid biosynthesis; L-lysine biosynthesis via AAA pathway; L-alpha-aminoadipate from 2-oxoglutarate: step 1/5.</text>
</comment>
<evidence type="ECO:0000256" key="1">
    <source>
        <dbReference type="ARBA" id="ARBA00001936"/>
    </source>
</evidence>
<dbReference type="Gene3D" id="3.20.20.70">
    <property type="entry name" value="Aldolase class I"/>
    <property type="match status" value="1"/>
</dbReference>
<accession>F2U554</accession>
<evidence type="ECO:0000256" key="10">
    <source>
        <dbReference type="ARBA" id="ARBA00023154"/>
    </source>
</evidence>
<dbReference type="eggNOG" id="KOG2367">
    <property type="taxonomic scope" value="Eukaryota"/>
</dbReference>
<name>F2U554_SALR5</name>
<reference evidence="16" key="1">
    <citation type="submission" date="2009-08" db="EMBL/GenBank/DDBJ databases">
        <title>Annotation of Salpingoeca rosetta.</title>
        <authorList>
            <consortium name="The Broad Institute Genome Sequencing Platform"/>
            <person name="Russ C."/>
            <person name="Cuomo C."/>
            <person name="Burger G."/>
            <person name="Gray M.W."/>
            <person name="Holland P.W.H."/>
            <person name="King N."/>
            <person name="Lang F.B.F."/>
            <person name="Roger A.J."/>
            <person name="Ruiz-Trillo I."/>
            <person name="Young S.K."/>
            <person name="Zeng Q."/>
            <person name="Gargeya S."/>
            <person name="Alvarado L."/>
            <person name="Berlin A."/>
            <person name="Chapman S.B."/>
            <person name="Chen Z."/>
            <person name="Freedman E."/>
            <person name="Gellesch M."/>
            <person name="Goldberg J."/>
            <person name="Griggs A."/>
            <person name="Gujja S."/>
            <person name="Heilman E."/>
            <person name="Heiman D."/>
            <person name="Howarth C."/>
            <person name="Mehta T."/>
            <person name="Neiman D."/>
            <person name="Pearson M."/>
            <person name="Roberts A."/>
            <person name="Saif S."/>
            <person name="Shea T."/>
            <person name="Shenoy N."/>
            <person name="Sisk P."/>
            <person name="Stolte C."/>
            <person name="Sykes S."/>
            <person name="White J."/>
            <person name="Yandava C."/>
            <person name="Haas B."/>
            <person name="Nusbaum C."/>
            <person name="Birren B."/>
        </authorList>
    </citation>
    <scope>NUCLEOTIDE SEQUENCE [LARGE SCALE GENOMIC DNA]</scope>
    <source>
        <strain evidence="16">ATCC 50818</strain>
    </source>
</reference>
<comment type="cofactor">
    <cofactor evidence="1">
        <name>Mn(2+)</name>
        <dbReference type="ChEBI" id="CHEBI:29035"/>
    </cofactor>
</comment>
<dbReference type="PANTHER" id="PTHR10277">
    <property type="entry name" value="HOMOCITRATE SYNTHASE-RELATED"/>
    <property type="match status" value="1"/>
</dbReference>